<feature type="region of interest" description="Disordered" evidence="10">
    <location>
        <begin position="428"/>
        <end position="450"/>
    </location>
</feature>
<dbReference type="PRINTS" id="PR01433">
    <property type="entry name" value="POLYCYSTIN2"/>
</dbReference>
<evidence type="ECO:0000256" key="7">
    <source>
        <dbReference type="ARBA" id="ARBA00023180"/>
    </source>
</evidence>
<dbReference type="Pfam" id="PF01477">
    <property type="entry name" value="PLAT"/>
    <property type="match status" value="1"/>
</dbReference>
<evidence type="ECO:0000256" key="5">
    <source>
        <dbReference type="ARBA" id="ARBA00022989"/>
    </source>
</evidence>
<evidence type="ECO:0000256" key="4">
    <source>
        <dbReference type="ARBA" id="ARBA00022729"/>
    </source>
</evidence>
<reference evidence="13" key="1">
    <citation type="submission" date="2022-08" db="UniProtKB">
        <authorList>
            <consortium name="EnsemblMetazoa"/>
        </authorList>
    </citation>
    <scope>IDENTIFICATION</scope>
    <source>
        <strain evidence="13">05x7-T-G4-1.051#20</strain>
    </source>
</reference>
<feature type="transmembrane region" description="Helical" evidence="11">
    <location>
        <begin position="547"/>
        <end position="567"/>
    </location>
</feature>
<dbReference type="Gene3D" id="2.60.60.20">
    <property type="entry name" value="PLAT/LH2 domain"/>
    <property type="match status" value="1"/>
</dbReference>
<evidence type="ECO:0000256" key="3">
    <source>
        <dbReference type="ARBA" id="ARBA00022692"/>
    </source>
</evidence>
<keyword evidence="5 11" id="KW-1133">Transmembrane helix</keyword>
<evidence type="ECO:0000256" key="2">
    <source>
        <dbReference type="ARBA" id="ARBA00007200"/>
    </source>
</evidence>
<comment type="subcellular location">
    <subcellularLocation>
        <location evidence="1">Membrane</location>
        <topology evidence="1">Multi-pass membrane protein</topology>
    </subcellularLocation>
</comment>
<evidence type="ECO:0000256" key="1">
    <source>
        <dbReference type="ARBA" id="ARBA00004141"/>
    </source>
</evidence>
<evidence type="ECO:0000313" key="13">
    <source>
        <dbReference type="EnsemblMetazoa" id="G22573.1:cds"/>
    </source>
</evidence>
<evidence type="ECO:0000256" key="6">
    <source>
        <dbReference type="ARBA" id="ARBA00023136"/>
    </source>
</evidence>
<feature type="transmembrane region" description="Helical" evidence="11">
    <location>
        <begin position="780"/>
        <end position="798"/>
    </location>
</feature>
<feature type="transmembrane region" description="Helical" evidence="11">
    <location>
        <begin position="1107"/>
        <end position="1127"/>
    </location>
</feature>
<evidence type="ECO:0000256" key="8">
    <source>
        <dbReference type="PIRSR" id="PIRSR603915-2"/>
    </source>
</evidence>
<dbReference type="Pfam" id="PF08016">
    <property type="entry name" value="PKD_channel"/>
    <property type="match status" value="1"/>
</dbReference>
<keyword evidence="4" id="KW-0732">Signal</keyword>
<dbReference type="Proteomes" id="UP000005408">
    <property type="component" value="Unassembled WGS sequence"/>
</dbReference>
<dbReference type="GO" id="GO:0005509">
    <property type="term" value="F:calcium ion binding"/>
    <property type="evidence" value="ECO:0007669"/>
    <property type="project" value="InterPro"/>
</dbReference>
<feature type="compositionally biased region" description="Acidic residues" evidence="10">
    <location>
        <begin position="74"/>
        <end position="91"/>
    </location>
</feature>
<evidence type="ECO:0000256" key="10">
    <source>
        <dbReference type="SAM" id="MobiDB-lite"/>
    </source>
</evidence>
<comment type="similarity">
    <text evidence="2">Belongs to the polycystin family.</text>
</comment>
<evidence type="ECO:0000313" key="14">
    <source>
        <dbReference type="Proteomes" id="UP000005408"/>
    </source>
</evidence>
<dbReference type="InterPro" id="IPR013122">
    <property type="entry name" value="PKD1_2_channel"/>
</dbReference>
<proteinExistence type="inferred from homology"/>
<feature type="transmembrane region" description="Helical" evidence="11">
    <location>
        <begin position="1012"/>
        <end position="1032"/>
    </location>
</feature>
<dbReference type="InterPro" id="IPR051223">
    <property type="entry name" value="Polycystin"/>
</dbReference>
<protein>
    <recommendedName>
        <fullName evidence="12">PLAT domain-containing protein</fullName>
    </recommendedName>
</protein>
<dbReference type="InterPro" id="IPR036392">
    <property type="entry name" value="PLAT/LH2_dom_sf"/>
</dbReference>
<organism evidence="13 14">
    <name type="scientific">Magallana gigas</name>
    <name type="common">Pacific oyster</name>
    <name type="synonym">Crassostrea gigas</name>
    <dbReference type="NCBI Taxonomy" id="29159"/>
    <lineage>
        <taxon>Eukaryota</taxon>
        <taxon>Metazoa</taxon>
        <taxon>Spiralia</taxon>
        <taxon>Lophotrochozoa</taxon>
        <taxon>Mollusca</taxon>
        <taxon>Bivalvia</taxon>
        <taxon>Autobranchia</taxon>
        <taxon>Pteriomorphia</taxon>
        <taxon>Ostreida</taxon>
        <taxon>Ostreoidea</taxon>
        <taxon>Ostreidae</taxon>
        <taxon>Magallana</taxon>
    </lineage>
</organism>
<dbReference type="GO" id="GO:0016020">
    <property type="term" value="C:membrane"/>
    <property type="evidence" value="ECO:0007669"/>
    <property type="project" value="UniProtKB-SubCell"/>
</dbReference>
<dbReference type="GO" id="GO:0005262">
    <property type="term" value="F:calcium channel activity"/>
    <property type="evidence" value="ECO:0007669"/>
    <property type="project" value="TreeGrafter"/>
</dbReference>
<feature type="domain" description="PLAT" evidence="12">
    <location>
        <begin position="592"/>
        <end position="711"/>
    </location>
</feature>
<feature type="region of interest" description="Disordered" evidence="10">
    <location>
        <begin position="69"/>
        <end position="99"/>
    </location>
</feature>
<accession>A0A8W8K5T3</accession>
<dbReference type="Pfam" id="PF20519">
    <property type="entry name" value="Polycystin_dom"/>
    <property type="match status" value="1"/>
</dbReference>
<keyword evidence="3 11" id="KW-0812">Transmembrane</keyword>
<dbReference type="SUPFAM" id="SSF49723">
    <property type="entry name" value="Lipase/lipooxygenase domain (PLAT/LH2 domain)"/>
    <property type="match status" value="1"/>
</dbReference>
<evidence type="ECO:0000256" key="11">
    <source>
        <dbReference type="SAM" id="Phobius"/>
    </source>
</evidence>
<dbReference type="PANTHER" id="PTHR10877">
    <property type="entry name" value="POLYCYSTIN FAMILY MEMBER"/>
    <property type="match status" value="1"/>
</dbReference>
<dbReference type="FunFam" id="2.60.60.20:FF:000022">
    <property type="entry name" value="Uncharacterized protein"/>
    <property type="match status" value="1"/>
</dbReference>
<feature type="transmembrane region" description="Helical" evidence="11">
    <location>
        <begin position="1209"/>
        <end position="1230"/>
    </location>
</feature>
<dbReference type="PROSITE" id="PS50095">
    <property type="entry name" value="PLAT"/>
    <property type="match status" value="1"/>
</dbReference>
<dbReference type="GO" id="GO:0050982">
    <property type="term" value="P:detection of mechanical stimulus"/>
    <property type="evidence" value="ECO:0007669"/>
    <property type="project" value="TreeGrafter"/>
</dbReference>
<name>A0A8W8K5T3_MAGGI</name>
<dbReference type="Gene3D" id="1.10.287.70">
    <property type="match status" value="1"/>
</dbReference>
<dbReference type="InterPro" id="IPR001024">
    <property type="entry name" value="PLAT/LH2_dom"/>
</dbReference>
<keyword evidence="14" id="KW-1185">Reference proteome</keyword>
<dbReference type="EnsemblMetazoa" id="G22573.1">
    <property type="protein sequence ID" value="G22573.1:cds"/>
    <property type="gene ID" value="G22573"/>
</dbReference>
<keyword evidence="6 11" id="KW-0472">Membrane</keyword>
<feature type="transmembrane region" description="Helical" evidence="11">
    <location>
        <begin position="1147"/>
        <end position="1169"/>
    </location>
</feature>
<dbReference type="InterPro" id="IPR046791">
    <property type="entry name" value="Polycystin_dom"/>
</dbReference>
<keyword evidence="7" id="KW-0325">Glycoprotein</keyword>
<evidence type="ECO:0000256" key="9">
    <source>
        <dbReference type="PROSITE-ProRule" id="PRU00152"/>
    </source>
</evidence>
<dbReference type="SMART" id="SM00308">
    <property type="entry name" value="LH2"/>
    <property type="match status" value="1"/>
</dbReference>
<evidence type="ECO:0000259" key="12">
    <source>
        <dbReference type="PROSITE" id="PS50095"/>
    </source>
</evidence>
<comment type="caution">
    <text evidence="9">Lacks conserved residue(s) required for the propagation of feature annotation.</text>
</comment>
<feature type="disulfide bond" evidence="8">
    <location>
        <begin position="857"/>
        <end position="868"/>
    </location>
</feature>
<feature type="transmembrane region" description="Helical" evidence="11">
    <location>
        <begin position="1053"/>
        <end position="1075"/>
    </location>
</feature>
<sequence length="1370" mass="155241">MLQKVRENDKPFQVKPVENFIPTDDKDTKALDELFDSFSGLFNITASGGNDMAVVRLVGSVLSYFKESSQDVIEQTDEDEDDGDDDNEDESLSPVTGRYQKENITEVATTIMASILENANILPFPVESIATIAGAIDNTLSSLGQITDTLLPDEVYDPTEAKRTAKSIRKILEDIEKAMIVQQEVGEGSKSVIDKGIKVTTEVGTLGNIVNKSQSLYQGVQVDFVEASSSFNDTLLLEPTSIPTSTQIPVMTSNVLNASSLNDSNPDANTIVQIKMSITTKNPLMYGNNSNLLTSSIASVNLEGNIAPTIKFKSKLPAYRYMQRYTPKTFPEDPDGFMYLRIYVKSKEDTLIAYLNPEDLSSGSDNLYTIYLGKTNYPRQSKGKYVWKRRLSVRDLTKDGFKFIIPPNICDEGVCYFGIKPMKDVANVNEKRSSRKRRATQDHTNSSIHSTIQSIEDSVNTSQNNSIFDSSSSNFAFAVATTGCRTWDEDEQDWVSTGCQVLESSTLEETNCRCTKTKSRGTIFATTFYVPPNTIDFDNIQIDLENAAVYGTLIGIFSVTIVCMIILRKKDIKDLEKWSIYFLADSEATDMYFYLITVHTGFRRGSGTKSNVCFVLSGEDDDTGVRLLTDGITEGFETSSIKRFFMGTSACLGDLTYLRIWHDSAGSGDLQSWYLDKVIIDDVQTRNRYTFLCEQWLALDHEDGKIERIIPECGQKKDFKILFSQHIQKSLTDNHLWLSIIIRPEKIFIQDLMKPDQETVKEDIRELKAQREQELHAKDALYTLLFYAIFMFVIYSITNTNEFYRWMRDAFIPMYYPLTNYADQELTSVDKQWFGDMANIRVGPGRIRQVRMNKAQCDYEKLTGTHLCYEKYNEFEEDESEYCLGWKPYNRTVCDSEDYKLEKFTASAWKFTKSADIWGSSMMGEYTVYGGGGFIVKFTQNRETAIKMLYEIEQNNWIDRGTRAIIVEFTLYNGNIHMFTYVNLFIETTETGGVFLWVEIRPFRPFDSLNVIGTYPVLCYILFIIYQIVLTIQTSKQIRKIGVCSFVKSAWNVVDTVCLLLGYFAIGAFITRMMYTNTAMTMFYDDLGTIGEDSFVNFNHIVIWDQTYTTVVALLVFIATLRIIKILGYNRKFTEIISVITTASTELLSFGIVFALVFFAFVFSGSLLFGKNLEEYRDLFNAWATLTNTLIGKNSLRGMAIVSPYIAKIYYFVYVFFVLFTLITVFAAVLNSSITSVRKETASMGEIFGIFDMLKKTLKGLLGVVYRGKSGHGYEKSNKYLSSKVSVSAKIDTPTILRILKGAFNNTETLQDLKVKIMGKDSKDMHPDSVCSKKGHMLHSDDTLRISSDTERLTGVNTPRDIDLLLNYSS</sequence>
<dbReference type="PANTHER" id="PTHR10877:SF150">
    <property type="entry name" value="REJ DOMAIN-CONTAINING PROTEIN"/>
    <property type="match status" value="1"/>
</dbReference>
<dbReference type="InterPro" id="IPR003915">
    <property type="entry name" value="PKD_2"/>
</dbReference>